<sequence length="122" mass="13766">MEHFAVTLTTDAHLQENLKATRAWPWSENGTKCSCQGFRLFLPYLSLLGGCGSPLWFRDEDLPNWNSLEMVSGDLTWSEVAERAESIHELNAADSDAALKRVKALLIFMEKKIKRKAPIPTC</sequence>
<evidence type="ECO:0000313" key="2">
    <source>
        <dbReference type="Proteomes" id="UP001163046"/>
    </source>
</evidence>
<protein>
    <submittedName>
        <fullName evidence="1">Uncharacterized protein</fullName>
    </submittedName>
</protein>
<organism evidence="1 2">
    <name type="scientific">Desmophyllum pertusum</name>
    <dbReference type="NCBI Taxonomy" id="174260"/>
    <lineage>
        <taxon>Eukaryota</taxon>
        <taxon>Metazoa</taxon>
        <taxon>Cnidaria</taxon>
        <taxon>Anthozoa</taxon>
        <taxon>Hexacorallia</taxon>
        <taxon>Scleractinia</taxon>
        <taxon>Caryophylliina</taxon>
        <taxon>Caryophylliidae</taxon>
        <taxon>Desmophyllum</taxon>
    </lineage>
</organism>
<name>A0A9X0CYG1_9CNID</name>
<dbReference type="EMBL" id="MU826354">
    <property type="protein sequence ID" value="KAJ7380156.1"/>
    <property type="molecule type" value="Genomic_DNA"/>
</dbReference>
<gene>
    <name evidence="1" type="ORF">OS493_010867</name>
</gene>
<proteinExistence type="predicted"/>
<accession>A0A9X0CYG1</accession>
<dbReference type="Proteomes" id="UP001163046">
    <property type="component" value="Unassembled WGS sequence"/>
</dbReference>
<dbReference type="AlphaFoldDB" id="A0A9X0CYG1"/>
<comment type="caution">
    <text evidence="1">The sequence shown here is derived from an EMBL/GenBank/DDBJ whole genome shotgun (WGS) entry which is preliminary data.</text>
</comment>
<keyword evidence="2" id="KW-1185">Reference proteome</keyword>
<evidence type="ECO:0000313" key="1">
    <source>
        <dbReference type="EMBL" id="KAJ7380156.1"/>
    </source>
</evidence>
<reference evidence="1" key="1">
    <citation type="submission" date="2023-01" db="EMBL/GenBank/DDBJ databases">
        <title>Genome assembly of the deep-sea coral Lophelia pertusa.</title>
        <authorList>
            <person name="Herrera S."/>
            <person name="Cordes E."/>
        </authorList>
    </citation>
    <scope>NUCLEOTIDE SEQUENCE</scope>
    <source>
        <strain evidence="1">USNM1676648</strain>
        <tissue evidence="1">Polyp</tissue>
    </source>
</reference>